<dbReference type="PANTHER" id="PTHR46438">
    <property type="entry name" value="ALPHA/BETA-HYDROLASES SUPERFAMILY PROTEIN"/>
    <property type="match status" value="1"/>
</dbReference>
<dbReference type="PRINTS" id="PR00111">
    <property type="entry name" value="ABHYDROLASE"/>
</dbReference>
<reference evidence="2 3" key="1">
    <citation type="submission" date="2016-10" db="EMBL/GenBank/DDBJ databases">
        <authorList>
            <person name="de Groot N.N."/>
        </authorList>
    </citation>
    <scope>NUCLEOTIDE SEQUENCE [LARGE SCALE GENOMIC DNA]</scope>
    <source>
        <strain evidence="2 3">CGMCC 4.1877</strain>
    </source>
</reference>
<dbReference type="AlphaFoldDB" id="A0A1I4Y1F0"/>
<dbReference type="InterPro" id="IPR029058">
    <property type="entry name" value="AB_hydrolase_fold"/>
</dbReference>
<dbReference type="Pfam" id="PF12697">
    <property type="entry name" value="Abhydrolase_6"/>
    <property type="match status" value="1"/>
</dbReference>
<protein>
    <submittedName>
        <fullName evidence="2">Pimeloyl-ACP methyl ester carboxylesterase</fullName>
    </submittedName>
</protein>
<keyword evidence="3" id="KW-1185">Reference proteome</keyword>
<proteinExistence type="predicted"/>
<evidence type="ECO:0000313" key="3">
    <source>
        <dbReference type="Proteomes" id="UP000199614"/>
    </source>
</evidence>
<dbReference type="InterPro" id="IPR006311">
    <property type="entry name" value="TAT_signal"/>
</dbReference>
<sequence length="380" mass="40664">MSSAPKRRRLLRGALLGAAGLAVPLGLGIAGYLHRNATGLGKGLADVAAAGITEKQATVDGHVLNYAEGPRNGPPLLLVHGQATRWQDHMLVLPELAARHHVVAVDIPGHGGSDRLAPEEYTNARVGALLARFVAEVVGEPVILSGHSSGGLLALWIAAERPEWVCGLLLEDPPLFSSEMPRLPHTTGGISLVLAERHRATGAPATEFQRYFVEHGNYFEFFGPLQGALRASALRWIDAHPGRPLHLGYLPPLVSVFFQGLVHYDTAFGAAWVHGEPGWYAGFDTEAALAAVDVPTTVIHTNYVEATRGAAYSDDGILLAAMDQADLDRALRLLPDGTETTQLRSGHLVHFERPKEFLAAVDGLAGRVRARQGARWPGEA</sequence>
<dbReference type="Gene3D" id="3.40.50.1820">
    <property type="entry name" value="alpha/beta hydrolase"/>
    <property type="match status" value="1"/>
</dbReference>
<dbReference type="EMBL" id="FOUY01000012">
    <property type="protein sequence ID" value="SFN31493.1"/>
    <property type="molecule type" value="Genomic_DNA"/>
</dbReference>
<dbReference type="Proteomes" id="UP000199614">
    <property type="component" value="Unassembled WGS sequence"/>
</dbReference>
<evidence type="ECO:0000259" key="1">
    <source>
        <dbReference type="Pfam" id="PF12697"/>
    </source>
</evidence>
<dbReference type="SUPFAM" id="SSF53474">
    <property type="entry name" value="alpha/beta-Hydrolases"/>
    <property type="match status" value="1"/>
</dbReference>
<dbReference type="STRING" id="260086.SAMN05216207_1012102"/>
<dbReference type="PANTHER" id="PTHR46438:SF2">
    <property type="entry name" value="ALPHA_BETA-HYDROLASES SUPERFAMILY PROTEIN"/>
    <property type="match status" value="1"/>
</dbReference>
<dbReference type="GO" id="GO:0003824">
    <property type="term" value="F:catalytic activity"/>
    <property type="evidence" value="ECO:0007669"/>
    <property type="project" value="UniProtKB-ARBA"/>
</dbReference>
<dbReference type="OrthoDB" id="3507586at2"/>
<dbReference type="InterPro" id="IPR000073">
    <property type="entry name" value="AB_hydrolase_1"/>
</dbReference>
<accession>A0A1I4Y1F0</accession>
<gene>
    <name evidence="2" type="ORF">SAMN05216207_1012102</name>
</gene>
<dbReference type="RefSeq" id="WP_093342622.1">
    <property type="nucleotide sequence ID" value="NZ_FOUY01000012.1"/>
</dbReference>
<name>A0A1I4Y1F0_PSUAM</name>
<organism evidence="2 3">
    <name type="scientific">Pseudonocardia ammonioxydans</name>
    <dbReference type="NCBI Taxonomy" id="260086"/>
    <lineage>
        <taxon>Bacteria</taxon>
        <taxon>Bacillati</taxon>
        <taxon>Actinomycetota</taxon>
        <taxon>Actinomycetes</taxon>
        <taxon>Pseudonocardiales</taxon>
        <taxon>Pseudonocardiaceae</taxon>
        <taxon>Pseudonocardia</taxon>
    </lineage>
</organism>
<evidence type="ECO:0000313" key="2">
    <source>
        <dbReference type="EMBL" id="SFN31493.1"/>
    </source>
</evidence>
<feature type="domain" description="AB hydrolase-1" evidence="1">
    <location>
        <begin position="76"/>
        <end position="360"/>
    </location>
</feature>
<dbReference type="PROSITE" id="PS51318">
    <property type="entry name" value="TAT"/>
    <property type="match status" value="1"/>
</dbReference>